<gene>
    <name evidence="6" type="ORF">QVZ43_04320</name>
</gene>
<organism evidence="6 7">
    <name type="scientific">Marinobacter suaedae</name>
    <dbReference type="NCBI Taxonomy" id="3057675"/>
    <lineage>
        <taxon>Bacteria</taxon>
        <taxon>Pseudomonadati</taxon>
        <taxon>Pseudomonadota</taxon>
        <taxon>Gammaproteobacteria</taxon>
        <taxon>Pseudomonadales</taxon>
        <taxon>Marinobacteraceae</taxon>
        <taxon>Marinobacter</taxon>
    </lineage>
</organism>
<keyword evidence="2" id="KW-0444">Lipid biosynthesis</keyword>
<comment type="caution">
    <text evidence="6">The sequence shown here is derived from an EMBL/GenBank/DDBJ whole genome shotgun (WGS) entry which is preliminary data.</text>
</comment>
<feature type="domain" description="Fatty acyl-CoA reductase C-terminal" evidence="4">
    <location>
        <begin position="418"/>
        <end position="498"/>
    </location>
</feature>
<feature type="domain" description="Thioester reductase (TE)" evidence="5">
    <location>
        <begin position="29"/>
        <end position="332"/>
    </location>
</feature>
<evidence type="ECO:0000256" key="3">
    <source>
        <dbReference type="ARBA" id="ARBA00023098"/>
    </source>
</evidence>
<dbReference type="CDD" id="cd05236">
    <property type="entry name" value="FAR-N_SDR_e"/>
    <property type="match status" value="1"/>
</dbReference>
<dbReference type="RefSeq" id="WP_302909005.1">
    <property type="nucleotide sequence ID" value="NZ_JAUMIS010000001.1"/>
</dbReference>
<dbReference type="InterPro" id="IPR026055">
    <property type="entry name" value="FAR"/>
</dbReference>
<dbReference type="Pfam" id="PF03015">
    <property type="entry name" value="Sterile"/>
    <property type="match status" value="1"/>
</dbReference>
<dbReference type="CDD" id="cd09071">
    <property type="entry name" value="FAR_C"/>
    <property type="match status" value="1"/>
</dbReference>
<dbReference type="SUPFAM" id="SSF51735">
    <property type="entry name" value="NAD(P)-binding Rossmann-fold domains"/>
    <property type="match status" value="1"/>
</dbReference>
<reference evidence="6" key="1">
    <citation type="submission" date="2023-07" db="EMBL/GenBank/DDBJ databases">
        <title>Marinobacter sp. chi1 genome sequencing and assembly.</title>
        <authorList>
            <person name="Park S."/>
        </authorList>
    </citation>
    <scope>NUCLEOTIDE SEQUENCE</scope>
    <source>
        <strain evidence="6">Chi1</strain>
    </source>
</reference>
<dbReference type="PANTHER" id="PTHR11011:SF45">
    <property type="entry name" value="FATTY ACYL-COA REDUCTASE CG8306-RELATED"/>
    <property type="match status" value="1"/>
</dbReference>
<sequence>MTAPSSESSQQPPQNSLTRKALAGKRILLTGTTGFLGKVILEKLIRDVPDLGGLVLLIRGNHKYPCAKARFHAEVATSSVFDRLRETDPARLHEFLDQRIECLGGEITQHRLGLEDDTYQALAQSVDVIINSAASVNFREALDTAITINAMCLHNLADFAEDAGQIPVIQISTCYVNGYNRGNIAEKVAAPTSGLIPRDANGHFAVESTLVTLRHKCNNLKRRIQDPEALAEALTELGQHEAHRYGWGDTYTFTKWLGEQILLNRLKGKTLTIVRPSVIESCLQGPKPGWIEGVKVTDAILLAYARGKVSLFPGRKAGVVDIIPADLVANATILSVAEALLEPGQSRIYQSCSGTQNPLIVRDYVPTICGEVKGNWHKYPRLTRKGPRKNMKLVNKHLFVALIQVLRGLFTLTDRLRLRTADNKSKTLEAVETTLKLTKIYSTYTSPTYIFSSDRLMALAARMGEADKALFPVDAALIDWKRYFTEIHVAGLNRYGLEDRKVTIPKDAKASSMADEEVADTTPA</sequence>
<dbReference type="InterPro" id="IPR036291">
    <property type="entry name" value="NAD(P)-bd_dom_sf"/>
</dbReference>
<dbReference type="Pfam" id="PF07993">
    <property type="entry name" value="NAD_binding_4"/>
    <property type="match status" value="1"/>
</dbReference>
<evidence type="ECO:0000259" key="4">
    <source>
        <dbReference type="Pfam" id="PF03015"/>
    </source>
</evidence>
<keyword evidence="7" id="KW-1185">Reference proteome</keyword>
<keyword evidence="3" id="KW-0443">Lipid metabolism</keyword>
<evidence type="ECO:0000259" key="5">
    <source>
        <dbReference type="Pfam" id="PF07993"/>
    </source>
</evidence>
<evidence type="ECO:0000256" key="2">
    <source>
        <dbReference type="ARBA" id="ARBA00022516"/>
    </source>
</evidence>
<protein>
    <submittedName>
        <fullName evidence="6">Fatty acyl-CoA reductase</fullName>
    </submittedName>
</protein>
<evidence type="ECO:0000313" key="6">
    <source>
        <dbReference type="EMBL" id="MDO3720934.1"/>
    </source>
</evidence>
<evidence type="ECO:0000256" key="1">
    <source>
        <dbReference type="ARBA" id="ARBA00005928"/>
    </source>
</evidence>
<proteinExistence type="inferred from homology"/>
<evidence type="ECO:0000313" key="7">
    <source>
        <dbReference type="Proteomes" id="UP001168640"/>
    </source>
</evidence>
<accession>A0ABT8VY59</accession>
<dbReference type="PANTHER" id="PTHR11011">
    <property type="entry name" value="MALE STERILITY PROTEIN 2-RELATED"/>
    <property type="match status" value="1"/>
</dbReference>
<dbReference type="InterPro" id="IPR013120">
    <property type="entry name" value="FAR_NAD-bd"/>
</dbReference>
<dbReference type="EMBL" id="JAUMIS010000001">
    <property type="protein sequence ID" value="MDO3720934.1"/>
    <property type="molecule type" value="Genomic_DNA"/>
</dbReference>
<dbReference type="Proteomes" id="UP001168640">
    <property type="component" value="Unassembled WGS sequence"/>
</dbReference>
<dbReference type="InterPro" id="IPR033640">
    <property type="entry name" value="FAR_C"/>
</dbReference>
<dbReference type="Gene3D" id="3.40.50.720">
    <property type="entry name" value="NAD(P)-binding Rossmann-like Domain"/>
    <property type="match status" value="1"/>
</dbReference>
<comment type="similarity">
    <text evidence="1">Belongs to the fatty acyl-CoA reductase family.</text>
</comment>
<name>A0ABT8VY59_9GAMM</name>